<dbReference type="EMBL" id="JACCFJ010000001">
    <property type="protein sequence ID" value="NYI82334.1"/>
    <property type="molecule type" value="Genomic_DNA"/>
</dbReference>
<dbReference type="Pfam" id="PF14269">
    <property type="entry name" value="Arylsulfotran_2"/>
    <property type="match status" value="1"/>
</dbReference>
<organism evidence="2 3">
    <name type="scientific">Saccharopolyspora hordei</name>
    <dbReference type="NCBI Taxonomy" id="1838"/>
    <lineage>
        <taxon>Bacteria</taxon>
        <taxon>Bacillati</taxon>
        <taxon>Actinomycetota</taxon>
        <taxon>Actinomycetes</taxon>
        <taxon>Pseudonocardiales</taxon>
        <taxon>Pseudonocardiaceae</taxon>
        <taxon>Saccharopolyspora</taxon>
    </lineage>
</organism>
<keyword evidence="3" id="KW-1185">Reference proteome</keyword>
<protein>
    <recommendedName>
        <fullName evidence="4">ArsR family transcriptional regulator</fullName>
    </recommendedName>
</protein>
<name>A0A853ACZ9_9PSEU</name>
<evidence type="ECO:0000256" key="1">
    <source>
        <dbReference type="SAM" id="SignalP"/>
    </source>
</evidence>
<dbReference type="Proteomes" id="UP000587002">
    <property type="component" value="Unassembled WGS sequence"/>
</dbReference>
<evidence type="ECO:0000313" key="2">
    <source>
        <dbReference type="EMBL" id="NYI82334.1"/>
    </source>
</evidence>
<keyword evidence="1" id="KW-0732">Signal</keyword>
<dbReference type="RefSeq" id="WP_218888197.1">
    <property type="nucleotide sequence ID" value="NZ_BAABFH010000001.1"/>
</dbReference>
<proteinExistence type="predicted"/>
<feature type="signal peptide" evidence="1">
    <location>
        <begin position="1"/>
        <end position="26"/>
    </location>
</feature>
<evidence type="ECO:0008006" key="4">
    <source>
        <dbReference type="Google" id="ProtNLM"/>
    </source>
</evidence>
<dbReference type="PANTHER" id="PTHR35340">
    <property type="entry name" value="PQQ ENZYME REPEAT PROTEIN-RELATED"/>
    <property type="match status" value="1"/>
</dbReference>
<dbReference type="InterPro" id="IPR039535">
    <property type="entry name" value="ASST-like"/>
</dbReference>
<dbReference type="InterPro" id="IPR011047">
    <property type="entry name" value="Quinoprotein_ADH-like_sf"/>
</dbReference>
<feature type="chain" id="PRO_5032654421" description="ArsR family transcriptional regulator" evidence="1">
    <location>
        <begin position="27"/>
        <end position="476"/>
    </location>
</feature>
<comment type="caution">
    <text evidence="2">The sequence shown here is derived from an EMBL/GenBank/DDBJ whole genome shotgun (WGS) entry which is preliminary data.</text>
</comment>
<sequence length="476" mass="50960">MRSRLIAILFAAIALLVGTALPGASAPVLGTAEPPEPHHFVTRPDLSPPVVRIDTPANGTEPGGIFLAPHGTAAQSGPMIVDDQGQPVWVKPVGDGDQLFTMDFKAQTYRGEPVLTWWQGAPRPGYGEGEYVVLDRSYRQIATVRAGGGLRADLHEMVITPRDTALLIAYHTVQRERPVVEGVIQEIDIATGEVLFDWRSLDHVALDESTVPEPEDPAAPYDYLHLNSVFEDASGDLLVSARHTDTIYQLDRETGAVQWRLGGERSDFAVDPDAVFARQHDARWQPDGTMSLFDNASSEPGPTSRALVLAVDQQARTVGVVRQFAHPGGGTSVSQGDHQVLPGGGSFVGWGSQPEFTEFDANGEVVLHGSFGDGMPSYRAFRLPWTGTPTDTPVAALREDGGVSTVYASWNGATEVRTWRVLAGPAPDQLRPVAEVPKTGFETSAALPAPEEYAAVEALDADGQVLSRSEPVPAGA</sequence>
<dbReference type="PANTHER" id="PTHR35340:SF6">
    <property type="entry name" value="ASST-DOMAIN-CONTAINING PROTEIN"/>
    <property type="match status" value="1"/>
</dbReference>
<gene>
    <name evidence="2" type="ORF">HNR68_000964</name>
</gene>
<accession>A0A853ACZ9</accession>
<dbReference type="InterPro" id="IPR053143">
    <property type="entry name" value="Arylsulfate_ST"/>
</dbReference>
<dbReference type="SUPFAM" id="SSF50998">
    <property type="entry name" value="Quinoprotein alcohol dehydrogenase-like"/>
    <property type="match status" value="1"/>
</dbReference>
<dbReference type="AlphaFoldDB" id="A0A853ACZ9"/>
<reference evidence="2 3" key="1">
    <citation type="submission" date="2020-07" db="EMBL/GenBank/DDBJ databases">
        <title>Sequencing the genomes of 1000 actinobacteria strains.</title>
        <authorList>
            <person name="Klenk H.-P."/>
        </authorList>
    </citation>
    <scope>NUCLEOTIDE SEQUENCE [LARGE SCALE GENOMIC DNA]</scope>
    <source>
        <strain evidence="2 3">DSM 44065</strain>
    </source>
</reference>
<evidence type="ECO:0000313" key="3">
    <source>
        <dbReference type="Proteomes" id="UP000587002"/>
    </source>
</evidence>